<dbReference type="EMBL" id="VSSQ01006088">
    <property type="protein sequence ID" value="MPM31491.1"/>
    <property type="molecule type" value="Genomic_DNA"/>
</dbReference>
<gene>
    <name evidence="2" type="ORF">SDC9_78046</name>
</gene>
<feature type="region of interest" description="Disordered" evidence="1">
    <location>
        <begin position="41"/>
        <end position="78"/>
    </location>
</feature>
<evidence type="ECO:0000313" key="2">
    <source>
        <dbReference type="EMBL" id="MPM31491.1"/>
    </source>
</evidence>
<comment type="caution">
    <text evidence="2">The sequence shown here is derived from an EMBL/GenBank/DDBJ whole genome shotgun (WGS) entry which is preliminary data.</text>
</comment>
<reference evidence="2" key="1">
    <citation type="submission" date="2019-08" db="EMBL/GenBank/DDBJ databases">
        <authorList>
            <person name="Kucharzyk K."/>
            <person name="Murdoch R.W."/>
            <person name="Higgins S."/>
            <person name="Loffler F."/>
        </authorList>
    </citation>
    <scope>NUCLEOTIDE SEQUENCE</scope>
</reference>
<feature type="region of interest" description="Disordered" evidence="1">
    <location>
        <begin position="1"/>
        <end position="25"/>
    </location>
</feature>
<evidence type="ECO:0000256" key="1">
    <source>
        <dbReference type="SAM" id="MobiDB-lite"/>
    </source>
</evidence>
<accession>A0A644YUG7</accession>
<dbReference type="AlphaFoldDB" id="A0A644YUG7"/>
<organism evidence="2">
    <name type="scientific">bioreactor metagenome</name>
    <dbReference type="NCBI Taxonomy" id="1076179"/>
    <lineage>
        <taxon>unclassified sequences</taxon>
        <taxon>metagenomes</taxon>
        <taxon>ecological metagenomes</taxon>
    </lineage>
</organism>
<feature type="compositionally biased region" description="Basic residues" evidence="1">
    <location>
        <begin position="8"/>
        <end position="19"/>
    </location>
</feature>
<name>A0A644YUG7_9ZZZZ</name>
<protein>
    <submittedName>
        <fullName evidence="2">Uncharacterized protein</fullName>
    </submittedName>
</protein>
<sequence>MQMSAQRHVQRHHQRKAKGEKHGADVGVHTLRHFGNELLHDDIEHGTGGKAQGVGKCRCDESRREDGQSGADRLHNAG</sequence>
<proteinExistence type="predicted"/>
<feature type="compositionally biased region" description="Basic and acidic residues" evidence="1">
    <location>
        <begin position="57"/>
        <end position="78"/>
    </location>
</feature>